<dbReference type="SUPFAM" id="SSF82171">
    <property type="entry name" value="DPP6 N-terminal domain-like"/>
    <property type="match status" value="1"/>
</dbReference>
<evidence type="ECO:0000256" key="1">
    <source>
        <dbReference type="ARBA" id="ARBA00004138"/>
    </source>
</evidence>
<comment type="caution">
    <text evidence="10">The sequence shown here is derived from an EMBL/GenBank/DDBJ whole genome shotgun (WGS) entry which is preliminary data.</text>
</comment>
<organism evidence="10 11">
    <name type="scientific">Luteolibacter arcticus</name>
    <dbReference type="NCBI Taxonomy" id="1581411"/>
    <lineage>
        <taxon>Bacteria</taxon>
        <taxon>Pseudomonadati</taxon>
        <taxon>Verrucomicrobiota</taxon>
        <taxon>Verrucomicrobiia</taxon>
        <taxon>Verrucomicrobiales</taxon>
        <taxon>Verrucomicrobiaceae</taxon>
        <taxon>Luteolibacter</taxon>
    </lineage>
</organism>
<name>A0ABT3GGY7_9BACT</name>
<dbReference type="InterPro" id="IPR011044">
    <property type="entry name" value="Quino_amine_DH_bsu"/>
</dbReference>
<dbReference type="PROSITE" id="PS51470">
    <property type="entry name" value="FG_GAP"/>
    <property type="match status" value="4"/>
</dbReference>
<dbReference type="RefSeq" id="WP_264486991.1">
    <property type="nucleotide sequence ID" value="NZ_JAPDDT010000003.1"/>
</dbReference>
<evidence type="ECO:0000313" key="10">
    <source>
        <dbReference type="EMBL" id="MCW1922885.1"/>
    </source>
</evidence>
<gene>
    <name evidence="10" type="ORF">OKA05_10010</name>
</gene>
<protein>
    <submittedName>
        <fullName evidence="10">Choice-of-anchor D domain-containing protein</fullName>
    </submittedName>
</protein>
<keyword evidence="8" id="KW-0966">Cell projection</keyword>
<reference evidence="10 11" key="1">
    <citation type="submission" date="2022-10" db="EMBL/GenBank/DDBJ databases">
        <title>Luteolibacter arcticus strain CCTCC AB 2014275, whole genome shotgun sequencing project.</title>
        <authorList>
            <person name="Zhao G."/>
            <person name="Shen L."/>
        </authorList>
    </citation>
    <scope>NUCLEOTIDE SEQUENCE [LARGE SCALE GENOMIC DNA]</scope>
    <source>
        <strain evidence="10 11">CCTCC AB 2014275</strain>
    </source>
</reference>
<evidence type="ECO:0000256" key="8">
    <source>
        <dbReference type="ARBA" id="ARBA00023273"/>
    </source>
</evidence>
<dbReference type="InterPro" id="IPR011043">
    <property type="entry name" value="Gal_Oxase/kelch_b-propeller"/>
</dbReference>
<evidence type="ECO:0000313" key="11">
    <source>
        <dbReference type="Proteomes" id="UP001320876"/>
    </source>
</evidence>
<dbReference type="PANTHER" id="PTHR36220:SF1">
    <property type="entry name" value="GAMMA TUBULIN COMPLEX COMPONENT C-TERMINAL DOMAIN-CONTAINING PROTEIN"/>
    <property type="match status" value="1"/>
</dbReference>
<keyword evidence="3" id="KW-0963">Cytoplasm</keyword>
<keyword evidence="6" id="KW-0969">Cilium</keyword>
<dbReference type="Gene3D" id="2.130.10.130">
    <property type="entry name" value="Integrin alpha, N-terminal"/>
    <property type="match status" value="5"/>
</dbReference>
<dbReference type="InterPro" id="IPR053879">
    <property type="entry name" value="HYDIN_VesB_CFA65-like_Ig"/>
</dbReference>
<keyword evidence="11" id="KW-1185">Reference proteome</keyword>
<evidence type="ECO:0000256" key="6">
    <source>
        <dbReference type="ARBA" id="ARBA00023069"/>
    </source>
</evidence>
<evidence type="ECO:0000256" key="7">
    <source>
        <dbReference type="ARBA" id="ARBA00023180"/>
    </source>
</evidence>
<dbReference type="Pfam" id="PF22544">
    <property type="entry name" value="HYDIN_VesB_CFA65-like_Ig"/>
    <property type="match status" value="1"/>
</dbReference>
<evidence type="ECO:0000259" key="9">
    <source>
        <dbReference type="Pfam" id="PF22544"/>
    </source>
</evidence>
<dbReference type="NCBIfam" id="NF012200">
    <property type="entry name" value="choice_anch_D"/>
    <property type="match status" value="1"/>
</dbReference>
<keyword evidence="5" id="KW-0677">Repeat</keyword>
<dbReference type="EMBL" id="JAPDDT010000003">
    <property type="protein sequence ID" value="MCW1922885.1"/>
    <property type="molecule type" value="Genomic_DNA"/>
</dbReference>
<evidence type="ECO:0000256" key="3">
    <source>
        <dbReference type="ARBA" id="ARBA00022490"/>
    </source>
</evidence>
<dbReference type="InterPro" id="IPR013783">
    <property type="entry name" value="Ig-like_fold"/>
</dbReference>
<dbReference type="InterPro" id="IPR013519">
    <property type="entry name" value="Int_alpha_beta-p"/>
</dbReference>
<evidence type="ECO:0000256" key="2">
    <source>
        <dbReference type="ARBA" id="ARBA00004496"/>
    </source>
</evidence>
<keyword evidence="4" id="KW-0732">Signal</keyword>
<dbReference type="SUPFAM" id="SSF50969">
    <property type="entry name" value="YVTN repeat-like/Quinoprotein amine dehydrogenase"/>
    <property type="match status" value="1"/>
</dbReference>
<dbReference type="Gene3D" id="2.60.40.10">
    <property type="entry name" value="Immunoglobulins"/>
    <property type="match status" value="1"/>
</dbReference>
<dbReference type="InterPro" id="IPR028994">
    <property type="entry name" value="Integrin_alpha_N"/>
</dbReference>
<keyword evidence="7" id="KW-0325">Glycoprotein</keyword>
<feature type="domain" description="HYDIN/VesB/CFA65-like Ig-like" evidence="9">
    <location>
        <begin position="844"/>
        <end position="937"/>
    </location>
</feature>
<evidence type="ECO:0000256" key="5">
    <source>
        <dbReference type="ARBA" id="ARBA00022737"/>
    </source>
</evidence>
<dbReference type="InterPro" id="IPR013517">
    <property type="entry name" value="FG-GAP"/>
</dbReference>
<comment type="subcellular location">
    <subcellularLocation>
        <location evidence="1">Cell projection</location>
        <location evidence="1">Cilium</location>
    </subcellularLocation>
    <subcellularLocation>
        <location evidence="2">Cytoplasm</location>
    </subcellularLocation>
</comment>
<accession>A0ABT3GGY7</accession>
<dbReference type="SUPFAM" id="SSF50965">
    <property type="entry name" value="Galactose oxidase, central domain"/>
    <property type="match status" value="1"/>
</dbReference>
<proteinExistence type="predicted"/>
<sequence>MSPLPIPSLAPLLRLFQRQRELLALSLAIASGCLPAGAAAIPYSQARIFQSNSTGRQIETRMGTSAALGNTLAVLGAPFDNIGGEDNGVVWVHDATSGALLQRLENPAPFKDSYFGWSVAVSGSLVVVGVPNDNAAENDAGVVYVYNLASSTPSVPAFVLSNPSPAENDSFGWSVAIFGNRVVVGAPKAGAGSSDAGRVYTYDLSTGSPTTPVVQIENPNATINFGHAVAIDGTKVVASALQESTTGDTCRVHVFDLSLGTPSQPLLSLADATPSTNDSFGHAVAISGTKVAVTSPLFDNGFANTGAAYIYDLVSDTPVVPVHTLANPTSALNDNFGSSVTIAGARVVVGVALDDQGGEDAGVACVYDLNSGTTTPVLTLQPAGTSSGDELGQAVSLFGSRLLVTAPDDNTGISADVGTAYVVDLGTGTPSAVLLTFNNPSPSSHEEFGFSVALNGNLAVVGCQKDDKVASNAGSVSLFDLGATFPEQPWLVIDNPSPTTNDYFGTAVASAGTKVVVSAYQDDTAGTNTGTVYVFDTTSPSPGALIRTLVNPLPNSQDQFGNAVAISGNLIVVGCARNEVAGFVHAGSVFIYDLTSGSPTMPILTLDNPAPAAEDAFGYSVAISGTKVVVGANQNDAGVVDAGSVYVYDVSAGSASSTMPVRTWDNPSPALEDEFGYSVAISGDRIVVGCPADDAGATDAGAAYLYDLTATNPGSPVATLLHPDSENEEFFGSAVAISGTRIAVGAPEDDISATDGGCLYVYEVTSATFPTPADRLVSENQPANEHLGFSVAVDGANVLAGAPLHDANTSGRGAVYLFDPDPPAPQMQVEQPPGTGLIAGEASIQFGNVPANSQGHTETVTIRNVGTSPLDITEIAIEGGNLDDFSVETVALPWTLQVDQILQFDVSFSASNTGTRVTTLRIESNAAVDTFTVTLTGQALSSADDTDGDGINDVAELGMVALGFDWQVNDEELLLILQAGANTVGLYGETQVEAMNQGTPVITVHGGTGRYTITLPVEKSVDLMDFDLFPVQAPAVSISGQGGLDLDITPSGSKGFFRFSPR</sequence>
<dbReference type="Pfam" id="PF14312">
    <property type="entry name" value="FG-GAP_2"/>
    <property type="match status" value="11"/>
</dbReference>
<dbReference type="SMART" id="SM00191">
    <property type="entry name" value="Int_alpha"/>
    <property type="match status" value="10"/>
</dbReference>
<dbReference type="PANTHER" id="PTHR36220">
    <property type="entry name" value="UNNAMED PRODUCT"/>
    <property type="match status" value="1"/>
</dbReference>
<dbReference type="Proteomes" id="UP001320876">
    <property type="component" value="Unassembled WGS sequence"/>
</dbReference>
<evidence type="ECO:0000256" key="4">
    <source>
        <dbReference type="ARBA" id="ARBA00022729"/>
    </source>
</evidence>